<dbReference type="EMBL" id="CP021056">
    <property type="protein sequence ID" value="QXE22339.1"/>
    <property type="molecule type" value="Genomic_DNA"/>
</dbReference>
<dbReference type="Proteomes" id="UP000683511">
    <property type="component" value="Chromosome"/>
</dbReference>
<name>A0A975T580_9NOST</name>
<evidence type="ECO:0000313" key="2">
    <source>
        <dbReference type="Proteomes" id="UP000683511"/>
    </source>
</evidence>
<evidence type="ECO:0000313" key="1">
    <source>
        <dbReference type="EMBL" id="QXE22339.1"/>
    </source>
</evidence>
<dbReference type="KEGG" id="rsin:B6N60_01022"/>
<gene>
    <name evidence="1" type="ORF">B6N60_01022</name>
</gene>
<reference evidence="1" key="1">
    <citation type="submission" date="2017-04" db="EMBL/GenBank/DDBJ databases">
        <title>Genome deletions in a multicellular cyanobacterial endosymbiont for morphological adaptation in marine diatoms.</title>
        <authorList>
            <person name="Wang Y."/>
            <person name="Gao H."/>
            <person name="Li R."/>
            <person name="Xu X."/>
        </authorList>
    </citation>
    <scope>NUCLEOTIDE SEQUENCE</scope>
    <source>
        <strain evidence="1">FACHB 800</strain>
    </source>
</reference>
<dbReference type="RefSeq" id="WP_190604110.1">
    <property type="nucleotide sequence ID" value="NZ_CP021056.1"/>
</dbReference>
<protein>
    <submittedName>
        <fullName evidence="1">Uncharacterized protein</fullName>
    </submittedName>
</protein>
<organism evidence="1 2">
    <name type="scientific">Richelia sinica FACHB-800</name>
    <dbReference type="NCBI Taxonomy" id="1357546"/>
    <lineage>
        <taxon>Bacteria</taxon>
        <taxon>Bacillati</taxon>
        <taxon>Cyanobacteriota</taxon>
        <taxon>Cyanophyceae</taxon>
        <taxon>Nostocales</taxon>
        <taxon>Nostocaceae</taxon>
        <taxon>Richelia</taxon>
    </lineage>
</organism>
<proteinExistence type="predicted"/>
<accession>A0A975T580</accession>
<sequence>MASIRIEQLSVGFDLIADTETYLDEITDTDLDLTKGGLTPVMTTLIAFSAGYGVGKAISEIIH</sequence>
<keyword evidence="2" id="KW-1185">Reference proteome</keyword>
<dbReference type="AlphaFoldDB" id="A0A975T580"/>